<keyword evidence="1" id="KW-0812">Transmembrane</keyword>
<dbReference type="GO" id="GO:0005886">
    <property type="term" value="C:plasma membrane"/>
    <property type="evidence" value="ECO:0007669"/>
    <property type="project" value="TreeGrafter"/>
</dbReference>
<organism evidence="2 3">
    <name type="scientific">Halomonas korlensis</name>
    <dbReference type="NCBI Taxonomy" id="463301"/>
    <lineage>
        <taxon>Bacteria</taxon>
        <taxon>Pseudomonadati</taxon>
        <taxon>Pseudomonadota</taxon>
        <taxon>Gammaproteobacteria</taxon>
        <taxon>Oceanospirillales</taxon>
        <taxon>Halomonadaceae</taxon>
        <taxon>Halomonas</taxon>
    </lineage>
</organism>
<proteinExistence type="predicted"/>
<evidence type="ECO:0000313" key="2">
    <source>
        <dbReference type="EMBL" id="SFU97597.1"/>
    </source>
</evidence>
<feature type="transmembrane region" description="Helical" evidence="1">
    <location>
        <begin position="7"/>
        <end position="26"/>
    </location>
</feature>
<reference evidence="3" key="1">
    <citation type="submission" date="2016-10" db="EMBL/GenBank/DDBJ databases">
        <authorList>
            <person name="Varghese N."/>
            <person name="Submissions S."/>
        </authorList>
    </citation>
    <scope>NUCLEOTIDE SEQUENCE [LARGE SCALE GENOMIC DNA]</scope>
    <source>
        <strain evidence="3">CGMCC 1.6981</strain>
    </source>
</reference>
<dbReference type="PANTHER" id="PTHR18640">
    <property type="entry name" value="SOLUTE CARRIER FAMILY 10 MEMBER 7"/>
    <property type="match status" value="1"/>
</dbReference>
<dbReference type="EMBL" id="FPBP01000022">
    <property type="protein sequence ID" value="SFU97597.1"/>
    <property type="molecule type" value="Genomic_DNA"/>
</dbReference>
<dbReference type="PIRSF" id="PIRSF026166">
    <property type="entry name" value="UCP026166"/>
    <property type="match status" value="1"/>
</dbReference>
<evidence type="ECO:0000256" key="1">
    <source>
        <dbReference type="SAM" id="Phobius"/>
    </source>
</evidence>
<dbReference type="Pfam" id="PF13593">
    <property type="entry name" value="SBF_like"/>
    <property type="match status" value="1"/>
</dbReference>
<dbReference type="InterPro" id="IPR016833">
    <property type="entry name" value="Put_Na-Bile_cotransptr"/>
</dbReference>
<protein>
    <submittedName>
        <fullName evidence="2">Solute carrier family 10 (Sodium/bile acid cotransporter), member 7</fullName>
    </submittedName>
</protein>
<dbReference type="Gene3D" id="1.20.1530.20">
    <property type="match status" value="1"/>
</dbReference>
<dbReference type="RefSeq" id="WP_089797664.1">
    <property type="nucleotide sequence ID" value="NZ_FPBP01000022.1"/>
</dbReference>
<dbReference type="PANTHER" id="PTHR18640:SF5">
    <property type="entry name" value="SODIUM_BILE ACID COTRANSPORTER 7"/>
    <property type="match status" value="1"/>
</dbReference>
<feature type="transmembrane region" description="Helical" evidence="1">
    <location>
        <begin position="71"/>
        <end position="92"/>
    </location>
</feature>
<feature type="transmembrane region" description="Helical" evidence="1">
    <location>
        <begin position="32"/>
        <end position="50"/>
    </location>
</feature>
<dbReference type="AlphaFoldDB" id="A0A1I7KJI6"/>
<feature type="transmembrane region" description="Helical" evidence="1">
    <location>
        <begin position="233"/>
        <end position="256"/>
    </location>
</feature>
<feature type="transmembrane region" description="Helical" evidence="1">
    <location>
        <begin position="104"/>
        <end position="124"/>
    </location>
</feature>
<accession>A0A1I7KJI6</accession>
<dbReference type="Proteomes" id="UP000198693">
    <property type="component" value="Unassembled WGS sequence"/>
</dbReference>
<gene>
    <name evidence="2" type="ORF">SAMN04487955_12220</name>
</gene>
<keyword evidence="1" id="KW-0472">Membrane</keyword>
<keyword evidence="1" id="KW-1133">Transmembrane helix</keyword>
<dbReference type="STRING" id="463301.SAMN04487955_12220"/>
<sequence length="338" mass="36226">MLRALKANLDAFTLILIAVVLIASLLPARGAAASGFELLTMAAIALLFFLHGAKLSRQAIIAGATHWRLHLLIFVFTFGAFPLIGVILRPLLTPLLGNPLTLGMLYLCVLPGTVQSAIAFTSLARGNVPAAICSASSSSLIGIFLTPLLLMWLLDTQGVGDNFAFADAVGKISLQLLLPFLAGHLARPLMGTWVASNRHWLTWVDQGSILLVVYTAFSASVVAGLWGSVSPRALLTLTLVCCALLAMVLWLTAWLARLLRFSRDDEVTIVFCASKKSMATGVPMAQILFPGAALGPMLLPLLVFHQLQLMVCAVLARRYREAVSDASRDRPGGIEVTR</sequence>
<name>A0A1I7KJI6_9GAMM</name>
<evidence type="ECO:0000313" key="3">
    <source>
        <dbReference type="Proteomes" id="UP000198693"/>
    </source>
</evidence>
<feature type="transmembrane region" description="Helical" evidence="1">
    <location>
        <begin position="131"/>
        <end position="154"/>
    </location>
</feature>
<keyword evidence="3" id="KW-1185">Reference proteome</keyword>
<feature type="transmembrane region" description="Helical" evidence="1">
    <location>
        <begin position="207"/>
        <end position="227"/>
    </location>
</feature>
<dbReference type="InterPro" id="IPR038770">
    <property type="entry name" value="Na+/solute_symporter_sf"/>
</dbReference>
<dbReference type="OrthoDB" id="9792271at2"/>